<proteinExistence type="predicted"/>
<dbReference type="OrthoDB" id="5914460at2759"/>
<keyword evidence="2" id="KW-1185">Reference proteome</keyword>
<dbReference type="SUPFAM" id="SSF57501">
    <property type="entry name" value="Cystine-knot cytokines"/>
    <property type="match status" value="1"/>
</dbReference>
<dbReference type="PANTHER" id="PTHR33995:SF7">
    <property type="entry name" value="BURSICON SUBUNIT ALPHA-RELATED"/>
    <property type="match status" value="1"/>
</dbReference>
<organism evidence="1 2">
    <name type="scientific">Cylicostephanus goldi</name>
    <name type="common">Nematode worm</name>
    <dbReference type="NCBI Taxonomy" id="71465"/>
    <lineage>
        <taxon>Eukaryota</taxon>
        <taxon>Metazoa</taxon>
        <taxon>Ecdysozoa</taxon>
        <taxon>Nematoda</taxon>
        <taxon>Chromadorea</taxon>
        <taxon>Rhabditida</taxon>
        <taxon>Rhabditina</taxon>
        <taxon>Rhabditomorpha</taxon>
        <taxon>Strongyloidea</taxon>
        <taxon>Strongylidae</taxon>
        <taxon>Cylicostephanus</taxon>
    </lineage>
</organism>
<accession>A0A3P6TH97</accession>
<dbReference type="AlphaFoldDB" id="A0A3P6TH97"/>
<sequence length="174" mass="19812">MGPDTLQSSSNFQHFSICGTLSKNYLHENIYLSDLAAKSSRTCSNVRVNILFYTSVNIPCLFQAIRHLPDTFFPPFINEVTCDSDKACLLAEVNLAHGKCRQKHMNFVVLRNVGTNDCQIWKKFNLNVRVSCECFMRCRFSQNTCELDHKQSDSNQINLVAAMISHTVLRSAIR</sequence>
<evidence type="ECO:0000313" key="1">
    <source>
        <dbReference type="EMBL" id="VDK82739.1"/>
    </source>
</evidence>
<dbReference type="EMBL" id="UYRV01028761">
    <property type="protein sequence ID" value="VDK82739.1"/>
    <property type="molecule type" value="Genomic_DNA"/>
</dbReference>
<evidence type="ECO:0000313" key="2">
    <source>
        <dbReference type="Proteomes" id="UP000271889"/>
    </source>
</evidence>
<reference evidence="1 2" key="1">
    <citation type="submission" date="2018-11" db="EMBL/GenBank/DDBJ databases">
        <authorList>
            <consortium name="Pathogen Informatics"/>
        </authorList>
    </citation>
    <scope>NUCLEOTIDE SEQUENCE [LARGE SCALE GENOMIC DNA]</scope>
</reference>
<gene>
    <name evidence="1" type="ORF">CGOC_LOCUS8019</name>
</gene>
<protein>
    <submittedName>
        <fullName evidence="1">Uncharacterized protein</fullName>
    </submittedName>
</protein>
<dbReference type="Proteomes" id="UP000271889">
    <property type="component" value="Unassembled WGS sequence"/>
</dbReference>
<dbReference type="InterPro" id="IPR029034">
    <property type="entry name" value="Cystine-knot_cytokine"/>
</dbReference>
<name>A0A3P6TH97_CYLGO</name>
<dbReference type="PANTHER" id="PTHR33995">
    <property type="entry name" value="PROTEIN CBG18546"/>
    <property type="match status" value="1"/>
</dbReference>